<feature type="transmembrane region" description="Helical" evidence="6">
    <location>
        <begin position="83"/>
        <end position="101"/>
    </location>
</feature>
<dbReference type="Pfam" id="PF02588">
    <property type="entry name" value="YitT_membrane"/>
    <property type="match status" value="1"/>
</dbReference>
<dbReference type="RefSeq" id="WP_216558595.1">
    <property type="nucleotide sequence ID" value="NZ_JAHLQN010000001.1"/>
</dbReference>
<feature type="transmembrane region" description="Helical" evidence="6">
    <location>
        <begin position="107"/>
        <end position="127"/>
    </location>
</feature>
<evidence type="ECO:0000313" key="9">
    <source>
        <dbReference type="Proteomes" id="UP000787672"/>
    </source>
</evidence>
<comment type="subcellular location">
    <subcellularLocation>
        <location evidence="1">Cell membrane</location>
        <topology evidence="1">Multi-pass membrane protein</topology>
    </subcellularLocation>
</comment>
<feature type="transmembrane region" description="Helical" evidence="6">
    <location>
        <begin position="12"/>
        <end position="31"/>
    </location>
</feature>
<evidence type="ECO:0000256" key="4">
    <source>
        <dbReference type="ARBA" id="ARBA00022989"/>
    </source>
</evidence>
<dbReference type="InterPro" id="IPR003740">
    <property type="entry name" value="YitT"/>
</dbReference>
<dbReference type="PANTHER" id="PTHR33545">
    <property type="entry name" value="UPF0750 MEMBRANE PROTEIN YITT-RELATED"/>
    <property type="match status" value="1"/>
</dbReference>
<evidence type="ECO:0000256" key="2">
    <source>
        <dbReference type="ARBA" id="ARBA00022475"/>
    </source>
</evidence>
<name>A0ABS6F6K0_9FIRM</name>
<evidence type="ECO:0000259" key="7">
    <source>
        <dbReference type="Pfam" id="PF10035"/>
    </source>
</evidence>
<feature type="transmembrane region" description="Helical" evidence="6">
    <location>
        <begin position="148"/>
        <end position="170"/>
    </location>
</feature>
<keyword evidence="5 6" id="KW-0472">Membrane</keyword>
<feature type="transmembrane region" description="Helical" evidence="6">
    <location>
        <begin position="51"/>
        <end position="76"/>
    </location>
</feature>
<accession>A0ABS6F6K0</accession>
<reference evidence="8 9" key="1">
    <citation type="submission" date="2021-06" db="EMBL/GenBank/DDBJ databases">
        <authorList>
            <person name="Sun Q."/>
            <person name="Li D."/>
        </authorList>
    </citation>
    <scope>NUCLEOTIDE SEQUENCE [LARGE SCALE GENOMIC DNA]</scope>
    <source>
        <strain evidence="8 9">MSJ-2</strain>
    </source>
</reference>
<dbReference type="Proteomes" id="UP000787672">
    <property type="component" value="Unassembled WGS sequence"/>
</dbReference>
<evidence type="ECO:0000256" key="1">
    <source>
        <dbReference type="ARBA" id="ARBA00004651"/>
    </source>
</evidence>
<gene>
    <name evidence="8" type="ORF">KQI82_03070</name>
</gene>
<sequence>MNEKTRQAVYDTVAILGGSLLLDAGLVIFTIPNNIAPGGVSGLATALAQLLPLSIGVLALLLNAPLVIAGVIVLGWKPLAKTLVATVLCSVFIDVLTPLLPVYTNNVLLSAVLGGAMIGGGIGALFLRGLSSGGTDLLTLMLQKKFPNLPLGMLMMCIDASVVVFAVLIFKDLEVALYSGVTIFVCSKVIDSVMEGVNFAKVVYIITDMGGTMTAALNAQLDRGVTVVPAKGGYSGLDKTVLMTVTRRNALAQTLRLIKQTDPHAFLFVVNAAEVHGEGFRALEG</sequence>
<evidence type="ECO:0000256" key="6">
    <source>
        <dbReference type="SAM" id="Phobius"/>
    </source>
</evidence>
<evidence type="ECO:0000256" key="3">
    <source>
        <dbReference type="ARBA" id="ARBA00022692"/>
    </source>
</evidence>
<keyword evidence="9" id="KW-1185">Reference proteome</keyword>
<dbReference type="Pfam" id="PF10035">
    <property type="entry name" value="DUF2179"/>
    <property type="match status" value="1"/>
</dbReference>
<organism evidence="8 9">
    <name type="scientific">Dysosmobacter acutus</name>
    <dbReference type="NCBI Taxonomy" id="2841504"/>
    <lineage>
        <taxon>Bacteria</taxon>
        <taxon>Bacillati</taxon>
        <taxon>Bacillota</taxon>
        <taxon>Clostridia</taxon>
        <taxon>Eubacteriales</taxon>
        <taxon>Oscillospiraceae</taxon>
        <taxon>Dysosmobacter</taxon>
    </lineage>
</organism>
<proteinExistence type="predicted"/>
<keyword evidence="2" id="KW-1003">Cell membrane</keyword>
<dbReference type="EMBL" id="JAHLQN010000001">
    <property type="protein sequence ID" value="MBU5625919.1"/>
    <property type="molecule type" value="Genomic_DNA"/>
</dbReference>
<keyword evidence="4 6" id="KW-1133">Transmembrane helix</keyword>
<dbReference type="PANTHER" id="PTHR33545:SF9">
    <property type="entry name" value="UPF0750 MEMBRANE PROTEIN YITE"/>
    <property type="match status" value="1"/>
</dbReference>
<dbReference type="PIRSF" id="PIRSF006483">
    <property type="entry name" value="Membrane_protein_YitT"/>
    <property type="match status" value="1"/>
</dbReference>
<feature type="domain" description="DUF2179" evidence="7">
    <location>
        <begin position="223"/>
        <end position="277"/>
    </location>
</feature>
<protein>
    <submittedName>
        <fullName evidence="8">YitT family protein</fullName>
    </submittedName>
</protein>
<dbReference type="InterPro" id="IPR019264">
    <property type="entry name" value="DUF2179"/>
</dbReference>
<dbReference type="InterPro" id="IPR051461">
    <property type="entry name" value="UPF0750_membrane"/>
</dbReference>
<evidence type="ECO:0000256" key="5">
    <source>
        <dbReference type="ARBA" id="ARBA00023136"/>
    </source>
</evidence>
<evidence type="ECO:0000313" key="8">
    <source>
        <dbReference type="EMBL" id="MBU5625919.1"/>
    </source>
</evidence>
<comment type="caution">
    <text evidence="8">The sequence shown here is derived from an EMBL/GenBank/DDBJ whole genome shotgun (WGS) entry which is preliminary data.</text>
</comment>
<dbReference type="CDD" id="cd16380">
    <property type="entry name" value="YitT_C"/>
    <property type="match status" value="1"/>
</dbReference>
<keyword evidence="3 6" id="KW-0812">Transmembrane</keyword>